<accession>A0ABP7JTR4</accession>
<sequence>MARALEHTVRVAPQREDKDRPWPQSGVGPPAPLVDDARCPTYPVWVGSRGASRRVCAGAIGYLPRHTGLRFSRKARGPSCASSLR</sequence>
<feature type="compositionally biased region" description="Basic and acidic residues" evidence="1">
    <location>
        <begin position="1"/>
        <end position="21"/>
    </location>
</feature>
<name>A0ABP7JTR4_9PSEU</name>
<gene>
    <name evidence="2" type="ORF">GCM10022380_83780</name>
</gene>
<dbReference type="Proteomes" id="UP001501624">
    <property type="component" value="Unassembled WGS sequence"/>
</dbReference>
<protein>
    <submittedName>
        <fullName evidence="2">Uncharacterized protein</fullName>
    </submittedName>
</protein>
<reference evidence="3" key="1">
    <citation type="journal article" date="2019" name="Int. J. Syst. Evol. Microbiol.">
        <title>The Global Catalogue of Microorganisms (GCM) 10K type strain sequencing project: providing services to taxonomists for standard genome sequencing and annotation.</title>
        <authorList>
            <consortium name="The Broad Institute Genomics Platform"/>
            <consortium name="The Broad Institute Genome Sequencing Center for Infectious Disease"/>
            <person name="Wu L."/>
            <person name="Ma J."/>
        </authorList>
    </citation>
    <scope>NUCLEOTIDE SEQUENCE [LARGE SCALE GENOMIC DNA]</scope>
    <source>
        <strain evidence="3">JCM 17017</strain>
    </source>
</reference>
<evidence type="ECO:0000313" key="2">
    <source>
        <dbReference type="EMBL" id="GAA3853132.1"/>
    </source>
</evidence>
<dbReference type="EMBL" id="BAABCM010000021">
    <property type="protein sequence ID" value="GAA3853132.1"/>
    <property type="molecule type" value="Genomic_DNA"/>
</dbReference>
<proteinExistence type="predicted"/>
<evidence type="ECO:0000256" key="1">
    <source>
        <dbReference type="SAM" id="MobiDB-lite"/>
    </source>
</evidence>
<organism evidence="2 3">
    <name type="scientific">Amycolatopsis tucumanensis</name>
    <dbReference type="NCBI Taxonomy" id="401106"/>
    <lineage>
        <taxon>Bacteria</taxon>
        <taxon>Bacillati</taxon>
        <taxon>Actinomycetota</taxon>
        <taxon>Actinomycetes</taxon>
        <taxon>Pseudonocardiales</taxon>
        <taxon>Pseudonocardiaceae</taxon>
        <taxon>Amycolatopsis</taxon>
    </lineage>
</organism>
<feature type="region of interest" description="Disordered" evidence="1">
    <location>
        <begin position="1"/>
        <end position="34"/>
    </location>
</feature>
<comment type="caution">
    <text evidence="2">The sequence shown here is derived from an EMBL/GenBank/DDBJ whole genome shotgun (WGS) entry which is preliminary data.</text>
</comment>
<evidence type="ECO:0000313" key="3">
    <source>
        <dbReference type="Proteomes" id="UP001501624"/>
    </source>
</evidence>
<keyword evidence="3" id="KW-1185">Reference proteome</keyword>